<name>A0ABP6A4T3_9ACTN</name>
<reference evidence="3" key="1">
    <citation type="journal article" date="2019" name="Int. J. Syst. Evol. Microbiol.">
        <title>The Global Catalogue of Microorganisms (GCM) 10K type strain sequencing project: providing services to taxonomists for standard genome sequencing and annotation.</title>
        <authorList>
            <consortium name="The Broad Institute Genomics Platform"/>
            <consortium name="The Broad Institute Genome Sequencing Center for Infectious Disease"/>
            <person name="Wu L."/>
            <person name="Ma J."/>
        </authorList>
    </citation>
    <scope>NUCLEOTIDE SEQUENCE [LARGE SCALE GENOMIC DNA]</scope>
    <source>
        <strain evidence="3">JCM 6307</strain>
    </source>
</reference>
<evidence type="ECO:0008006" key="4">
    <source>
        <dbReference type="Google" id="ProtNLM"/>
    </source>
</evidence>
<organism evidence="2 3">
    <name type="scientific">Streptomyces thermolineatus</name>
    <dbReference type="NCBI Taxonomy" id="44033"/>
    <lineage>
        <taxon>Bacteria</taxon>
        <taxon>Bacillati</taxon>
        <taxon>Actinomycetota</taxon>
        <taxon>Actinomycetes</taxon>
        <taxon>Kitasatosporales</taxon>
        <taxon>Streptomycetaceae</taxon>
        <taxon>Streptomyces</taxon>
    </lineage>
</organism>
<protein>
    <recommendedName>
        <fullName evidence="4">WXG100 family type VII secretion target</fullName>
    </recommendedName>
</protein>
<dbReference type="SUPFAM" id="SSF140453">
    <property type="entry name" value="EsxAB dimer-like"/>
    <property type="match status" value="1"/>
</dbReference>
<dbReference type="Proteomes" id="UP001501358">
    <property type="component" value="Unassembled WGS sequence"/>
</dbReference>
<sequence>MSSEGAGEEIVEAAIEVINPGGRPEILRAAAKGWRDMGENIESAFKDLDRHVKVTLEDHWRGDSADAFKSQWLEMKKAVDKAVPVFGQAAKGLEEAADNIEKINKEIHKIYIEIGISIGVSVGLSFVTMGFSAAAGAANATRLALRAAKLAESLGKALRLVATTFRRIREFANLGGWRKGLVEFGKLGGRWVYETGNGMATSVLSGKGPEAGNNMVNGAFAVAGGRVAGLMDGKLNGALGEMGEAAAIGAAGGALGSVGGDAANALRDDKQDFDVSQTLIGAAAGGAAGGAGGAAARQYNGHFGLEGDRSITAEGLLNSGAGVHIGALGNMAKDADAGEKKEEAPSVESANRQHERTADRLKEKPDTSKYGAFG</sequence>
<dbReference type="InterPro" id="IPR036689">
    <property type="entry name" value="ESAT-6-like_sf"/>
</dbReference>
<dbReference type="EMBL" id="BAAATA010000051">
    <property type="protein sequence ID" value="GAA2510227.1"/>
    <property type="molecule type" value="Genomic_DNA"/>
</dbReference>
<dbReference type="Pfam" id="PF06013">
    <property type="entry name" value="WXG100"/>
    <property type="match status" value="1"/>
</dbReference>
<gene>
    <name evidence="2" type="ORF">GCM10010406_53280</name>
</gene>
<accession>A0ABP6A4T3</accession>
<keyword evidence="3" id="KW-1185">Reference proteome</keyword>
<feature type="compositionally biased region" description="Basic and acidic residues" evidence="1">
    <location>
        <begin position="351"/>
        <end position="367"/>
    </location>
</feature>
<proteinExistence type="predicted"/>
<dbReference type="RefSeq" id="WP_344386039.1">
    <property type="nucleotide sequence ID" value="NZ_BAAATA010000051.1"/>
</dbReference>
<evidence type="ECO:0000256" key="1">
    <source>
        <dbReference type="SAM" id="MobiDB-lite"/>
    </source>
</evidence>
<feature type="region of interest" description="Disordered" evidence="1">
    <location>
        <begin position="333"/>
        <end position="374"/>
    </location>
</feature>
<dbReference type="InterPro" id="IPR010310">
    <property type="entry name" value="T7SS_ESAT-6-like"/>
</dbReference>
<feature type="compositionally biased region" description="Basic and acidic residues" evidence="1">
    <location>
        <begin position="333"/>
        <end position="344"/>
    </location>
</feature>
<comment type="caution">
    <text evidence="2">The sequence shown here is derived from an EMBL/GenBank/DDBJ whole genome shotgun (WGS) entry which is preliminary data.</text>
</comment>
<evidence type="ECO:0000313" key="3">
    <source>
        <dbReference type="Proteomes" id="UP001501358"/>
    </source>
</evidence>
<dbReference type="Gene3D" id="1.10.287.1060">
    <property type="entry name" value="ESAT-6-like"/>
    <property type="match status" value="1"/>
</dbReference>
<evidence type="ECO:0000313" key="2">
    <source>
        <dbReference type="EMBL" id="GAA2510227.1"/>
    </source>
</evidence>